<feature type="compositionally biased region" description="Pro residues" evidence="2">
    <location>
        <begin position="305"/>
        <end position="316"/>
    </location>
</feature>
<dbReference type="Proteomes" id="UP000262954">
    <property type="component" value="Unassembled WGS sequence"/>
</dbReference>
<evidence type="ECO:0000259" key="3">
    <source>
        <dbReference type="Pfam" id="PF03629"/>
    </source>
</evidence>
<dbReference type="PANTHER" id="PTHR22901">
    <property type="entry name" value="SIALATE O-ACETYLESTERASE"/>
    <property type="match status" value="1"/>
</dbReference>
<sequence>MNKLLSIKQIAIIAGAYLLCSCPVKADIRMPRIFGDHMVLQQDSQLSIWGWADPGEKVVVTLAGKKGKAVAGQDGKWKVSLKPIKTKSKGQTLTIKGNNKIIYEDVLVGDVWVASGQSNMEWGINKNHYKKDVDASADSLLRLFFVPRNTSLDPLSDIYMPEDTQNPEWAAKWVLCTPEALRKINGQGFASAAYYFARDIRQTNGRPLGIIQSAWGGTRAEAWTSLSALKAEPKLKRYVDLYEKNVRINPEVVANYKQRKAEFDVAIKKWNNTVGKEWDEAQKEWAIEVKKAQAAGLPIPEKPKPSSPRPSDPPKPNGGNNGPTNLFNAMINPLIPLSIKGVIWYQGEFNSGGSGKEYATLFPCLINDWRQKWGIGDFPFIYVQLPNFGPVDQKPSEEGQGWRWVREGQLKALALPNTAMAVTIDVGDPFDLHPIDKYDVGHRLALAARKLAYGEKIIASGPLYQSMTIEGDKAIIHFSNCGSGLTIASSPYTPKGEKPKNSEKLTGFCIAGEDRKFVWTDAVIDGDRVIVSSPKVLKPVAVRYGFSNSPVCNLYNKELLPASPFRTDNWEK</sequence>
<dbReference type="InterPro" id="IPR039329">
    <property type="entry name" value="SIAE"/>
</dbReference>
<dbReference type="AlphaFoldDB" id="A0A354LZY6"/>
<evidence type="ECO:0000313" key="5">
    <source>
        <dbReference type="Proteomes" id="UP000262954"/>
    </source>
</evidence>
<dbReference type="InterPro" id="IPR005181">
    <property type="entry name" value="SASA"/>
</dbReference>
<evidence type="ECO:0000256" key="1">
    <source>
        <dbReference type="ARBA" id="ARBA00022801"/>
    </source>
</evidence>
<protein>
    <submittedName>
        <fullName evidence="4">Sialate O-acetylesterase</fullName>
    </submittedName>
</protein>
<accession>A0A354LZY6</accession>
<gene>
    <name evidence="4" type="ORF">DDY73_02360</name>
</gene>
<keyword evidence="1" id="KW-0378">Hydrolase</keyword>
<evidence type="ECO:0000313" key="4">
    <source>
        <dbReference type="EMBL" id="HBJ07825.1"/>
    </source>
</evidence>
<dbReference type="RefSeq" id="WP_022390670.1">
    <property type="nucleotide sequence ID" value="NZ_CAUAJF010000095.1"/>
</dbReference>
<organism evidence="4 5">
    <name type="scientific">Coprobacter fastidiosus</name>
    <dbReference type="NCBI Taxonomy" id="1099853"/>
    <lineage>
        <taxon>Bacteria</taxon>
        <taxon>Pseudomonadati</taxon>
        <taxon>Bacteroidota</taxon>
        <taxon>Bacteroidia</taxon>
        <taxon>Bacteroidales</taxon>
        <taxon>Barnesiellaceae</taxon>
        <taxon>Coprobacter</taxon>
    </lineage>
</organism>
<dbReference type="PROSITE" id="PS51257">
    <property type="entry name" value="PROKAR_LIPOPROTEIN"/>
    <property type="match status" value="1"/>
</dbReference>
<dbReference type="PANTHER" id="PTHR22901:SF0">
    <property type="entry name" value="SIALATE O-ACETYLESTERASE"/>
    <property type="match status" value="1"/>
</dbReference>
<feature type="domain" description="Sialate O-acetylesterase" evidence="3">
    <location>
        <begin position="338"/>
        <end position="445"/>
    </location>
</feature>
<reference evidence="4 5" key="1">
    <citation type="journal article" date="2018" name="Nat. Biotechnol.">
        <title>A standardized bacterial taxonomy based on genome phylogeny substantially revises the tree of life.</title>
        <authorList>
            <person name="Parks D.H."/>
            <person name="Chuvochina M."/>
            <person name="Waite D.W."/>
            <person name="Rinke C."/>
            <person name="Skarshewski A."/>
            <person name="Chaumeil P.A."/>
            <person name="Hugenholtz P."/>
        </authorList>
    </citation>
    <scope>NUCLEOTIDE SEQUENCE [LARGE SCALE GENOMIC DNA]</scope>
    <source>
        <strain evidence="4">UBA11482</strain>
    </source>
</reference>
<evidence type="ECO:0000256" key="2">
    <source>
        <dbReference type="SAM" id="MobiDB-lite"/>
    </source>
</evidence>
<dbReference type="EMBL" id="DNWC01000035">
    <property type="protein sequence ID" value="HBJ07825.1"/>
    <property type="molecule type" value="Genomic_DNA"/>
</dbReference>
<dbReference type="Pfam" id="PF03629">
    <property type="entry name" value="SASA"/>
    <property type="match status" value="1"/>
</dbReference>
<dbReference type="GO" id="GO:0005975">
    <property type="term" value="P:carbohydrate metabolic process"/>
    <property type="evidence" value="ECO:0007669"/>
    <property type="project" value="TreeGrafter"/>
</dbReference>
<dbReference type="Gene3D" id="3.40.50.1110">
    <property type="entry name" value="SGNH hydrolase"/>
    <property type="match status" value="1"/>
</dbReference>
<dbReference type="SUPFAM" id="SSF52266">
    <property type="entry name" value="SGNH hydrolase"/>
    <property type="match status" value="1"/>
</dbReference>
<proteinExistence type="predicted"/>
<name>A0A354LZY6_9BACT</name>
<dbReference type="InterPro" id="IPR036514">
    <property type="entry name" value="SGNH_hydro_sf"/>
</dbReference>
<dbReference type="GO" id="GO:0001681">
    <property type="term" value="F:sialate O-acetylesterase activity"/>
    <property type="evidence" value="ECO:0007669"/>
    <property type="project" value="InterPro"/>
</dbReference>
<feature type="region of interest" description="Disordered" evidence="2">
    <location>
        <begin position="296"/>
        <end position="325"/>
    </location>
</feature>
<comment type="caution">
    <text evidence="4">The sequence shown here is derived from an EMBL/GenBank/DDBJ whole genome shotgun (WGS) entry which is preliminary data.</text>
</comment>